<name>A0A1Y2KBA0_9PROT</name>
<dbReference type="Proteomes" id="UP000194003">
    <property type="component" value="Unassembled WGS sequence"/>
</dbReference>
<protein>
    <submittedName>
        <fullName evidence="2">Uncharacterized protein</fullName>
    </submittedName>
</protein>
<sequence length="91" mass="9789">MFLLFTIVHKQEVADAAPCGQSNNQADYVHGVSLATRACARYQYVCGIDAGDAQWIPLSVTTPSKRMSCGSSGKRSTRWRSNATPITSGPP</sequence>
<evidence type="ECO:0000313" key="3">
    <source>
        <dbReference type="Proteomes" id="UP000194003"/>
    </source>
</evidence>
<gene>
    <name evidence="2" type="ORF">MAIT1_03869</name>
</gene>
<accession>A0A1Y2KBA0</accession>
<reference evidence="2 3" key="1">
    <citation type="journal article" date="2016" name="BMC Genomics">
        <title>Combined genomic and structural analyses of a cultured magnetotactic bacterium reveals its niche adaptation to a dynamic environment.</title>
        <authorList>
            <person name="Araujo A.C."/>
            <person name="Morillo V."/>
            <person name="Cypriano J."/>
            <person name="Teixeira L.C."/>
            <person name="Leao P."/>
            <person name="Lyra S."/>
            <person name="Almeida L.G."/>
            <person name="Bazylinski D.A."/>
            <person name="Vasconcellos A.T."/>
            <person name="Abreu F."/>
            <person name="Lins U."/>
        </authorList>
    </citation>
    <scope>NUCLEOTIDE SEQUENCE [LARGE SCALE GENOMIC DNA]</scope>
    <source>
        <strain evidence="2 3">IT-1</strain>
    </source>
</reference>
<evidence type="ECO:0000313" key="2">
    <source>
        <dbReference type="EMBL" id="OSM07204.1"/>
    </source>
</evidence>
<organism evidence="2 3">
    <name type="scientific">Magnetofaba australis IT-1</name>
    <dbReference type="NCBI Taxonomy" id="1434232"/>
    <lineage>
        <taxon>Bacteria</taxon>
        <taxon>Pseudomonadati</taxon>
        <taxon>Pseudomonadota</taxon>
        <taxon>Magnetococcia</taxon>
        <taxon>Magnetococcales</taxon>
        <taxon>Magnetococcaceae</taxon>
        <taxon>Magnetofaba</taxon>
    </lineage>
</organism>
<evidence type="ECO:0000256" key="1">
    <source>
        <dbReference type="SAM" id="MobiDB-lite"/>
    </source>
</evidence>
<dbReference type="EMBL" id="LVJN01000015">
    <property type="protein sequence ID" value="OSM07204.1"/>
    <property type="molecule type" value="Genomic_DNA"/>
</dbReference>
<feature type="region of interest" description="Disordered" evidence="1">
    <location>
        <begin position="64"/>
        <end position="91"/>
    </location>
</feature>
<dbReference type="AlphaFoldDB" id="A0A1Y2KBA0"/>
<keyword evidence="3" id="KW-1185">Reference proteome</keyword>
<proteinExistence type="predicted"/>
<comment type="caution">
    <text evidence="2">The sequence shown here is derived from an EMBL/GenBank/DDBJ whole genome shotgun (WGS) entry which is preliminary data.</text>
</comment>